<name>A0AA49JFE5_9BACT</name>
<reference evidence="1" key="1">
    <citation type="journal article" date="2023" name="Comput. Struct. Biotechnol. J.">
        <title>Discovery of a novel marine Bacteroidetes with a rich repertoire of carbohydrate-active enzymes.</title>
        <authorList>
            <person name="Chen B."/>
            <person name="Liu G."/>
            <person name="Chen Q."/>
            <person name="Wang H."/>
            <person name="Liu L."/>
            <person name="Tang K."/>
        </authorList>
    </citation>
    <scope>NUCLEOTIDE SEQUENCE</scope>
    <source>
        <strain evidence="1">TK19036</strain>
    </source>
</reference>
<evidence type="ECO:0000313" key="1">
    <source>
        <dbReference type="EMBL" id="WKN39188.1"/>
    </source>
</evidence>
<gene>
    <name evidence="1" type="ORF">K4G66_10815</name>
</gene>
<dbReference type="AlphaFoldDB" id="A0AA49JFE5"/>
<organism evidence="1">
    <name type="scientific">Roseihalotalea indica</name>
    <dbReference type="NCBI Taxonomy" id="2867963"/>
    <lineage>
        <taxon>Bacteria</taxon>
        <taxon>Pseudomonadati</taxon>
        <taxon>Bacteroidota</taxon>
        <taxon>Cytophagia</taxon>
        <taxon>Cytophagales</taxon>
        <taxon>Catalimonadaceae</taxon>
        <taxon>Roseihalotalea</taxon>
    </lineage>
</organism>
<proteinExistence type="predicted"/>
<dbReference type="EMBL" id="CP120682">
    <property type="protein sequence ID" value="WKN39188.1"/>
    <property type="molecule type" value="Genomic_DNA"/>
</dbReference>
<reference evidence="1" key="2">
    <citation type="journal article" date="2024" name="Antonie Van Leeuwenhoek">
        <title>Roseihalotalea indica gen. nov., sp. nov., a halophilic Bacteroidetes from mesopelagic Southwest Indian Ocean with higher carbohydrate metabolic potential.</title>
        <authorList>
            <person name="Chen B."/>
            <person name="Zhang M."/>
            <person name="Lin D."/>
            <person name="Ye J."/>
            <person name="Tang K."/>
        </authorList>
    </citation>
    <scope>NUCLEOTIDE SEQUENCE</scope>
    <source>
        <strain evidence="1">TK19036</strain>
    </source>
</reference>
<accession>A0AA49JFE5</accession>
<protein>
    <submittedName>
        <fullName evidence="1">Uncharacterized protein</fullName>
    </submittedName>
</protein>
<sequence length="153" mass="18274">MNKTEIQSWLSNTEFDGSLLLQFCIDENRDKVELVTLHSVELSKEYQYKFKRTQFRRVVDIKRCWGASIHQESPNHYQASQHTATIEIEQIKLKSYHSKYWIKLDFGHNFGVCEFQFQQLETDQKKGQVIKIKQEERIVDIKSNKIIAFEKPF</sequence>